<evidence type="ECO:0000313" key="19">
    <source>
        <dbReference type="EMBL" id="MBB6216787.1"/>
    </source>
</evidence>
<evidence type="ECO:0000256" key="14">
    <source>
        <dbReference type="NCBIfam" id="TIGR00437"/>
    </source>
</evidence>
<organism evidence="19 20">
    <name type="scientific">Anaerosolibacter carboniphilus</name>
    <dbReference type="NCBI Taxonomy" id="1417629"/>
    <lineage>
        <taxon>Bacteria</taxon>
        <taxon>Bacillati</taxon>
        <taxon>Bacillota</taxon>
        <taxon>Clostridia</taxon>
        <taxon>Peptostreptococcales</taxon>
        <taxon>Thermotaleaceae</taxon>
        <taxon>Anaerosolibacter</taxon>
    </lineage>
</organism>
<dbReference type="Gene3D" id="3.40.50.300">
    <property type="entry name" value="P-loop containing nucleotide triphosphate hydrolases"/>
    <property type="match status" value="1"/>
</dbReference>
<evidence type="ECO:0000259" key="18">
    <source>
        <dbReference type="PROSITE" id="PS51711"/>
    </source>
</evidence>
<gene>
    <name evidence="19" type="ORF">HNQ80_002891</name>
</gene>
<evidence type="ECO:0000256" key="16">
    <source>
        <dbReference type="PIRSR" id="PIRSR603373-2"/>
    </source>
</evidence>
<dbReference type="Pfam" id="PF07670">
    <property type="entry name" value="Gate"/>
    <property type="match status" value="2"/>
</dbReference>
<evidence type="ECO:0000256" key="4">
    <source>
        <dbReference type="ARBA" id="ARBA00022475"/>
    </source>
</evidence>
<evidence type="ECO:0000256" key="6">
    <source>
        <dbReference type="ARBA" id="ARBA00022519"/>
    </source>
</evidence>
<keyword evidence="16" id="KW-0479">Metal-binding</keyword>
<dbReference type="InterPro" id="IPR030389">
    <property type="entry name" value="G_FEOB_dom"/>
</dbReference>
<proteinExistence type="inferred from homology"/>
<dbReference type="GO" id="GO:0005886">
    <property type="term" value="C:plasma membrane"/>
    <property type="evidence" value="ECO:0007669"/>
    <property type="project" value="UniProtKB-SubCell"/>
</dbReference>
<comment type="caution">
    <text evidence="19">The sequence shown here is derived from an EMBL/GenBank/DDBJ whole genome shotgun (WGS) entry which is preliminary data.</text>
</comment>
<feature type="transmembrane region" description="Helical" evidence="17">
    <location>
        <begin position="513"/>
        <end position="534"/>
    </location>
</feature>
<feature type="transmembrane region" description="Helical" evidence="17">
    <location>
        <begin position="283"/>
        <end position="301"/>
    </location>
</feature>
<feature type="transmembrane region" description="Helical" evidence="17">
    <location>
        <begin position="389"/>
        <end position="411"/>
    </location>
</feature>
<dbReference type="InterPro" id="IPR003373">
    <property type="entry name" value="Fe2_transport_prot-B"/>
</dbReference>
<dbReference type="Gene3D" id="1.10.287.1770">
    <property type="match status" value="1"/>
</dbReference>
<feature type="binding site" evidence="16">
    <location>
        <position position="22"/>
    </location>
    <ligand>
        <name>Mg(2+)</name>
        <dbReference type="ChEBI" id="CHEBI:18420"/>
        <label>1</label>
    </ligand>
</feature>
<keyword evidence="3 17" id="KW-0813">Transport</keyword>
<evidence type="ECO:0000256" key="11">
    <source>
        <dbReference type="ARBA" id="ARBA00023065"/>
    </source>
</evidence>
<dbReference type="GO" id="GO:0015093">
    <property type="term" value="F:ferrous iron transmembrane transporter activity"/>
    <property type="evidence" value="ECO:0007669"/>
    <property type="project" value="UniProtKB-UniRule"/>
</dbReference>
<evidence type="ECO:0000313" key="20">
    <source>
        <dbReference type="Proteomes" id="UP000579281"/>
    </source>
</evidence>
<evidence type="ECO:0000256" key="2">
    <source>
        <dbReference type="ARBA" id="ARBA00004429"/>
    </source>
</evidence>
<sequence length="671" mass="73753">MNKSITIALAGNPNCGKTTLFNALTGARQYVGNWPGVTVEKKEGRLKNKDHDVLVVDLPGTYSLSPYSMDEMIARNYIVEDAPDVVVNIVDASNIERNLYLSTQIMELGRPVVIALNMMDVAESRGYKIDVEKLSVELGVPVVPIVASKQKGIDGLMDAVIKVAKKEMTYSPKYPNYGKQLEKRIEELMITLGQNPNLSKYHPRWLAIKVLEEDETILSLMNIHVKDVAATAEDFSIEDDIESVIADKRYQFITEIIGKTVKKPKENVLTTTDKVDKILTNKWLGLPIFALIMYGVFFFTFDLVGNKLLDVIDVFFAETLTEWTSTGLASMGVSEWLQSLVVDGIIGGVGGIIVFLPNIACLFLAISILEDSGYMARVAFIMDRAMRNIGLSGKAFIPMILGFGCNVPAIMGTRTLEDEKDRLTAILINPFMSCSARLPVYTLFAGAFFPHNEKTVVFSLYVLGVAMAITIGLIFKSTLFKGDATPFVMELPPYRIPTIKGLGIHVWDRVKGFLVKAGTLIFGVSIVLWFILGFNFAGPAELTESIGATIGKAFAPIFAPLGFGNWQASLSLITGILAKEVVVSNMAIIYGLAEDPSAGEFAQALGASFTQLTAYAFMVFVLLYTPCVTAIAVIKRETNSWKWTGFSVGYQFAVAWFMAMLVFQVGRLLGF</sequence>
<keyword evidence="12 15" id="KW-0342">GTP-binding</keyword>
<accession>A0A841KTP3</accession>
<comment type="function">
    <text evidence="1 17">Probable transporter of a GTP-driven Fe(2+) uptake system.</text>
</comment>
<feature type="transmembrane region" description="Helical" evidence="17">
    <location>
        <begin position="345"/>
        <end position="369"/>
    </location>
</feature>
<dbReference type="InterPro" id="IPR050860">
    <property type="entry name" value="FeoB_GTPase"/>
</dbReference>
<dbReference type="Pfam" id="PF07664">
    <property type="entry name" value="FeoB_C"/>
    <property type="match status" value="1"/>
</dbReference>
<dbReference type="InterPro" id="IPR041069">
    <property type="entry name" value="FeoB_Cyto"/>
</dbReference>
<feature type="binding site" evidence="15">
    <location>
        <begin position="117"/>
        <end position="120"/>
    </location>
    <ligand>
        <name>GTP</name>
        <dbReference type="ChEBI" id="CHEBI:37565"/>
        <label>1</label>
    </ligand>
</feature>
<feature type="domain" description="FeoB-type G" evidence="18">
    <location>
        <begin position="4"/>
        <end position="166"/>
    </location>
</feature>
<evidence type="ECO:0000256" key="15">
    <source>
        <dbReference type="PIRSR" id="PIRSR603373-1"/>
    </source>
</evidence>
<dbReference type="CDD" id="cd01879">
    <property type="entry name" value="FeoB"/>
    <property type="match status" value="1"/>
</dbReference>
<feature type="transmembrane region" description="Helical" evidence="17">
    <location>
        <begin position="456"/>
        <end position="475"/>
    </location>
</feature>
<dbReference type="SUPFAM" id="SSF52540">
    <property type="entry name" value="P-loop containing nucleoside triphosphate hydrolases"/>
    <property type="match status" value="1"/>
</dbReference>
<comment type="similarity">
    <text evidence="17">Belongs to the TRAFAC class TrmE-Era-EngA-EngB-Septin-like GTPase superfamily. FeoB GTPase (TC 9.A.8) family.</text>
</comment>
<keyword evidence="20" id="KW-1185">Reference proteome</keyword>
<feature type="transmembrane region" description="Helical" evidence="17">
    <location>
        <begin position="546"/>
        <end position="563"/>
    </location>
</feature>
<protein>
    <recommendedName>
        <fullName evidence="14 17">Ferrous iron transport protein B</fullName>
    </recommendedName>
</protein>
<dbReference type="Proteomes" id="UP000579281">
    <property type="component" value="Unassembled WGS sequence"/>
</dbReference>
<feature type="binding site" evidence="15">
    <location>
        <begin position="36"/>
        <end position="40"/>
    </location>
    <ligand>
        <name>GTP</name>
        <dbReference type="ChEBI" id="CHEBI:37565"/>
        <label>1</label>
    </ligand>
</feature>
<evidence type="ECO:0000256" key="5">
    <source>
        <dbReference type="ARBA" id="ARBA00022496"/>
    </source>
</evidence>
<evidence type="ECO:0000256" key="10">
    <source>
        <dbReference type="ARBA" id="ARBA00023004"/>
    </source>
</evidence>
<evidence type="ECO:0000256" key="8">
    <source>
        <dbReference type="ARBA" id="ARBA00022741"/>
    </source>
</evidence>
<keyword evidence="9 17" id="KW-1133">Transmembrane helix</keyword>
<name>A0A841KTP3_9FIRM</name>
<keyword evidence="10 17" id="KW-0408">Iron</keyword>
<keyword evidence="16" id="KW-0460">Magnesium</keyword>
<keyword evidence="8 15" id="KW-0547">Nucleotide-binding</keyword>
<keyword evidence="4" id="KW-1003">Cell membrane</keyword>
<keyword evidence="7 17" id="KW-0812">Transmembrane</keyword>
<feature type="binding site" evidence="16">
    <location>
        <position position="26"/>
    </location>
    <ligand>
        <name>Mg(2+)</name>
        <dbReference type="ChEBI" id="CHEBI:18420"/>
        <label>2</label>
    </ligand>
</feature>
<feature type="binding site" evidence="16">
    <location>
        <position position="25"/>
    </location>
    <ligand>
        <name>Mg(2+)</name>
        <dbReference type="ChEBI" id="CHEBI:18420"/>
        <label>2</label>
    </ligand>
</feature>
<evidence type="ECO:0000256" key="1">
    <source>
        <dbReference type="ARBA" id="ARBA00003926"/>
    </source>
</evidence>
<dbReference type="GO" id="GO:0005525">
    <property type="term" value="F:GTP binding"/>
    <property type="evidence" value="ECO:0007669"/>
    <property type="project" value="UniProtKB-KW"/>
</dbReference>
<evidence type="ECO:0000256" key="3">
    <source>
        <dbReference type="ARBA" id="ARBA00022448"/>
    </source>
</evidence>
<dbReference type="GO" id="GO:0046872">
    <property type="term" value="F:metal ion binding"/>
    <property type="evidence" value="ECO:0007669"/>
    <property type="project" value="UniProtKB-KW"/>
</dbReference>
<feature type="transmembrane region" description="Helical" evidence="17">
    <location>
        <begin position="612"/>
        <end position="634"/>
    </location>
</feature>
<dbReference type="PROSITE" id="PS51711">
    <property type="entry name" value="G_FEOB"/>
    <property type="match status" value="1"/>
</dbReference>
<feature type="transmembrane region" description="Helical" evidence="17">
    <location>
        <begin position="570"/>
        <end position="592"/>
    </location>
</feature>
<keyword evidence="13 17" id="KW-0472">Membrane</keyword>
<dbReference type="AlphaFoldDB" id="A0A841KTP3"/>
<evidence type="ECO:0000256" key="9">
    <source>
        <dbReference type="ARBA" id="ARBA00022989"/>
    </source>
</evidence>
<dbReference type="RefSeq" id="WP_184311310.1">
    <property type="nucleotide sequence ID" value="NZ_JACHEN010000017.1"/>
</dbReference>
<feature type="binding site" evidence="15">
    <location>
        <begin position="57"/>
        <end position="60"/>
    </location>
    <ligand>
        <name>GTP</name>
        <dbReference type="ChEBI" id="CHEBI:37565"/>
        <label>1</label>
    </ligand>
</feature>
<keyword evidence="6" id="KW-0997">Cell inner membrane</keyword>
<evidence type="ECO:0000256" key="7">
    <source>
        <dbReference type="ARBA" id="ARBA00022692"/>
    </source>
</evidence>
<dbReference type="InterPro" id="IPR011642">
    <property type="entry name" value="Gate_dom"/>
</dbReference>
<dbReference type="InterPro" id="IPR006073">
    <property type="entry name" value="GTP-bd"/>
</dbReference>
<keyword evidence="5 17" id="KW-0410">Iron transport</keyword>
<evidence type="ECO:0000256" key="12">
    <source>
        <dbReference type="ARBA" id="ARBA00023134"/>
    </source>
</evidence>
<feature type="transmembrane region" description="Helical" evidence="17">
    <location>
        <begin position="646"/>
        <end position="666"/>
    </location>
</feature>
<reference evidence="19 20" key="1">
    <citation type="submission" date="2020-08" db="EMBL/GenBank/DDBJ databases">
        <title>Genomic Encyclopedia of Type Strains, Phase IV (KMG-IV): sequencing the most valuable type-strain genomes for metagenomic binning, comparative biology and taxonomic classification.</title>
        <authorList>
            <person name="Goeker M."/>
        </authorList>
    </citation>
    <scope>NUCLEOTIDE SEQUENCE [LARGE SCALE GENOMIC DNA]</scope>
    <source>
        <strain evidence="19 20">DSM 103526</strain>
    </source>
</reference>
<dbReference type="PANTHER" id="PTHR43185">
    <property type="entry name" value="FERROUS IRON TRANSPORT PROTEIN B"/>
    <property type="match status" value="1"/>
</dbReference>
<dbReference type="Pfam" id="PF02421">
    <property type="entry name" value="FeoB_N"/>
    <property type="match status" value="1"/>
</dbReference>
<comment type="subcellular location">
    <subcellularLocation>
        <location evidence="2">Cell inner membrane</location>
        <topology evidence="2">Multi-pass membrane protein</topology>
    </subcellularLocation>
    <subcellularLocation>
        <location evidence="17">Cell membrane</location>
        <topology evidence="17">Multi-pass membrane protein</topology>
    </subcellularLocation>
</comment>
<dbReference type="PRINTS" id="PR00326">
    <property type="entry name" value="GTP1OBG"/>
</dbReference>
<feature type="binding site" evidence="15">
    <location>
        <begin position="11"/>
        <end position="18"/>
    </location>
    <ligand>
        <name>GTP</name>
        <dbReference type="ChEBI" id="CHEBI:37565"/>
        <label>1</label>
    </ligand>
</feature>
<dbReference type="PANTHER" id="PTHR43185:SF1">
    <property type="entry name" value="FE(2+) TRANSPORTER FEOB"/>
    <property type="match status" value="1"/>
</dbReference>
<evidence type="ECO:0000256" key="17">
    <source>
        <dbReference type="RuleBase" id="RU362098"/>
    </source>
</evidence>
<feature type="binding site" evidence="16">
    <location>
        <position position="23"/>
    </location>
    <ligand>
        <name>Mg(2+)</name>
        <dbReference type="ChEBI" id="CHEBI:18420"/>
        <label>2</label>
    </ligand>
</feature>
<dbReference type="InterPro" id="IPR027417">
    <property type="entry name" value="P-loop_NTPase"/>
</dbReference>
<dbReference type="Pfam" id="PF17910">
    <property type="entry name" value="FeoB_Cyto"/>
    <property type="match status" value="1"/>
</dbReference>
<dbReference type="NCBIfam" id="TIGR00437">
    <property type="entry name" value="feoB"/>
    <property type="match status" value="1"/>
</dbReference>
<evidence type="ECO:0000256" key="13">
    <source>
        <dbReference type="ARBA" id="ARBA00023136"/>
    </source>
</evidence>
<dbReference type="EMBL" id="JACHEN010000017">
    <property type="protein sequence ID" value="MBB6216787.1"/>
    <property type="molecule type" value="Genomic_DNA"/>
</dbReference>
<keyword evidence="11" id="KW-0406">Ion transport</keyword>
<dbReference type="InterPro" id="IPR011640">
    <property type="entry name" value="Fe2_transport_prot_B_C"/>
</dbReference>
<dbReference type="FunFam" id="3.40.50.300:FF:000426">
    <property type="entry name" value="Ferrous iron transport protein B"/>
    <property type="match status" value="1"/>
</dbReference>